<dbReference type="AlphaFoldDB" id="A0A7U6GGF9"/>
<keyword evidence="1" id="KW-0472">Membrane</keyword>
<reference evidence="3 4" key="1">
    <citation type="journal article" date="2014" name="PLoS ONE">
        <title>Physiological and genomic features of a novel sulfur-oxidizing gammaproteobacterium belonging to a previously uncultivated symbiotic lineage isolated from a hydrothermal vent.</title>
        <authorList>
            <person name="Nunoura T."/>
            <person name="Takaki Y."/>
            <person name="Kazama H."/>
            <person name="Kakuta J."/>
            <person name="Shimamura S."/>
            <person name="Makita H."/>
            <person name="Hirai M."/>
            <person name="Miyazaki M."/>
            <person name="Takai K."/>
        </authorList>
    </citation>
    <scope>NUCLEOTIDE SEQUENCE [LARGE SCALE GENOMIC DNA]</scope>
    <source>
        <strain evidence="3 4">Hiromi1</strain>
    </source>
</reference>
<gene>
    <name evidence="3" type="ORF">TBH_C0176</name>
</gene>
<protein>
    <recommendedName>
        <fullName evidence="2">Fatty acid desaturase domain-containing protein</fullName>
    </recommendedName>
</protein>
<accession>A0A7U6GGF9</accession>
<name>A0A7U6GGF9_9GAMM</name>
<feature type="transmembrane region" description="Helical" evidence="1">
    <location>
        <begin position="210"/>
        <end position="234"/>
    </location>
</feature>
<keyword evidence="1" id="KW-1133">Transmembrane helix</keyword>
<dbReference type="KEGG" id="tbn:TBH_C0176"/>
<feature type="transmembrane region" description="Helical" evidence="1">
    <location>
        <begin position="37"/>
        <end position="58"/>
    </location>
</feature>
<feature type="domain" description="Fatty acid desaturase" evidence="2">
    <location>
        <begin position="66"/>
        <end position="296"/>
    </location>
</feature>
<dbReference type="Proteomes" id="UP000031631">
    <property type="component" value="Chromosome"/>
</dbReference>
<proteinExistence type="predicted"/>
<keyword evidence="1" id="KW-0812">Transmembrane</keyword>
<feature type="transmembrane region" description="Helical" evidence="1">
    <location>
        <begin position="95"/>
        <end position="113"/>
    </location>
</feature>
<evidence type="ECO:0000256" key="1">
    <source>
        <dbReference type="SAM" id="Phobius"/>
    </source>
</evidence>
<evidence type="ECO:0000259" key="2">
    <source>
        <dbReference type="Pfam" id="PF00487"/>
    </source>
</evidence>
<evidence type="ECO:0000313" key="3">
    <source>
        <dbReference type="EMBL" id="BAO43124.1"/>
    </source>
</evidence>
<organism evidence="3 4">
    <name type="scientific">Thiolapillus brandeum</name>
    <dbReference type="NCBI Taxonomy" id="1076588"/>
    <lineage>
        <taxon>Bacteria</taxon>
        <taxon>Pseudomonadati</taxon>
        <taxon>Pseudomonadota</taxon>
        <taxon>Gammaproteobacteria</taxon>
        <taxon>Chromatiales</taxon>
        <taxon>Sedimenticolaceae</taxon>
        <taxon>Thiolapillus</taxon>
    </lineage>
</organism>
<dbReference type="InterPro" id="IPR005804">
    <property type="entry name" value="FA_desaturase_dom"/>
</dbReference>
<keyword evidence="4" id="KW-1185">Reference proteome</keyword>
<sequence>MAPGQYKPAQWNCLQAGFHTYDISGTRILNRETIPSGLNLLMAGGVFFLAMALLWLASRLSLPGQLLCGLLFAQLLLTNYQLIHEASHELLHPDVRINDGVGMVLGWLFPVSFTLMKVTHVVHHCCNRSDHEMFDCYYPGDSRLIKWFQWYGLLTGVWWWLVPLGSLLLAIRPAWLRSPPFRKARTTAALFDDFGPEEIRRVRRETLLGLLFWVGAFRLLDLHWPGVLLLYALFGFNWATRQYVTHAFSPRDVVNGAWNLRVGRLHGWTLLNGQWDRLHHQHPHVSWIHLPDLARGRDYDQDYWRQYLRLWRGPKPCGEPGPDCLPRTGYEVLE</sequence>
<dbReference type="Pfam" id="PF00487">
    <property type="entry name" value="FA_desaturase"/>
    <property type="match status" value="1"/>
</dbReference>
<dbReference type="OrthoDB" id="784276at2"/>
<dbReference type="EMBL" id="AP012273">
    <property type="protein sequence ID" value="BAO43124.1"/>
    <property type="molecule type" value="Genomic_DNA"/>
</dbReference>
<evidence type="ECO:0000313" key="4">
    <source>
        <dbReference type="Proteomes" id="UP000031631"/>
    </source>
</evidence>
<feature type="transmembrane region" description="Helical" evidence="1">
    <location>
        <begin position="157"/>
        <end position="175"/>
    </location>
</feature>
<dbReference type="GO" id="GO:0006629">
    <property type="term" value="P:lipid metabolic process"/>
    <property type="evidence" value="ECO:0007669"/>
    <property type="project" value="InterPro"/>
</dbReference>